<proteinExistence type="predicted"/>
<evidence type="ECO:0000313" key="2">
    <source>
        <dbReference type="Proteomes" id="UP001500840"/>
    </source>
</evidence>
<dbReference type="EMBL" id="BAABGA010000004">
    <property type="protein sequence ID" value="GAA4443303.1"/>
    <property type="molecule type" value="Genomic_DNA"/>
</dbReference>
<accession>A0ABP8M3Q8</accession>
<name>A0ABP8M3Q8_9BACT</name>
<keyword evidence="2" id="KW-1185">Reference proteome</keyword>
<organism evidence="1 2">
    <name type="scientific">Novipirellula rosea</name>
    <dbReference type="NCBI Taxonomy" id="1031540"/>
    <lineage>
        <taxon>Bacteria</taxon>
        <taxon>Pseudomonadati</taxon>
        <taxon>Planctomycetota</taxon>
        <taxon>Planctomycetia</taxon>
        <taxon>Pirellulales</taxon>
        <taxon>Pirellulaceae</taxon>
        <taxon>Novipirellula</taxon>
    </lineage>
</organism>
<gene>
    <name evidence="1" type="ORF">GCM10023156_00270</name>
</gene>
<protein>
    <submittedName>
        <fullName evidence="1">Uncharacterized protein</fullName>
    </submittedName>
</protein>
<dbReference type="Proteomes" id="UP001500840">
    <property type="component" value="Unassembled WGS sequence"/>
</dbReference>
<sequence length="196" mass="22136">MYGLEEQVVFPDGLEEVARKYLDSLLKGDRQSLAKLLDETMAEQKCNLLTQALKDLRKKQDLRLEKQLFDRPLTDTEFSQLTPASTLAACLCIGVVKDLSRKPGDIVSAGGMLKGYSVEDRRIVGVIQHQDFAMIVYQRTGGWISMIEDDLNVLSCRKTQNGWRLTPSTNYYKILAISYQSPASNQAEQRDEPSSR</sequence>
<reference evidence="2" key="1">
    <citation type="journal article" date="2019" name="Int. J. Syst. Evol. Microbiol.">
        <title>The Global Catalogue of Microorganisms (GCM) 10K type strain sequencing project: providing services to taxonomists for standard genome sequencing and annotation.</title>
        <authorList>
            <consortium name="The Broad Institute Genomics Platform"/>
            <consortium name="The Broad Institute Genome Sequencing Center for Infectious Disease"/>
            <person name="Wu L."/>
            <person name="Ma J."/>
        </authorList>
    </citation>
    <scope>NUCLEOTIDE SEQUENCE [LARGE SCALE GENOMIC DNA]</scope>
    <source>
        <strain evidence="2">JCM 17759</strain>
    </source>
</reference>
<evidence type="ECO:0000313" key="1">
    <source>
        <dbReference type="EMBL" id="GAA4443303.1"/>
    </source>
</evidence>
<comment type="caution">
    <text evidence="1">The sequence shown here is derived from an EMBL/GenBank/DDBJ whole genome shotgun (WGS) entry which is preliminary data.</text>
</comment>